<dbReference type="EMBL" id="JAYKXP010000010">
    <property type="protein sequence ID" value="KAK7053225.1"/>
    <property type="molecule type" value="Genomic_DNA"/>
</dbReference>
<sequence>MASTPTPTPSPIYDPNQINEIANAIVALLRPEFQRLREELRQDFRQRREEMRVGRSETMIVMGYVVAFPRGLLELKFKMIN</sequence>
<reference evidence="1 2" key="1">
    <citation type="submission" date="2024-01" db="EMBL/GenBank/DDBJ databases">
        <title>A draft genome for a cacao thread blight-causing isolate of Paramarasmius palmivorus.</title>
        <authorList>
            <person name="Baruah I.K."/>
            <person name="Bukari Y."/>
            <person name="Amoako-Attah I."/>
            <person name="Meinhardt L.W."/>
            <person name="Bailey B.A."/>
            <person name="Cohen S.P."/>
        </authorList>
    </citation>
    <scope>NUCLEOTIDE SEQUENCE [LARGE SCALE GENOMIC DNA]</scope>
    <source>
        <strain evidence="1 2">GH-12</strain>
    </source>
</reference>
<evidence type="ECO:0000313" key="2">
    <source>
        <dbReference type="Proteomes" id="UP001383192"/>
    </source>
</evidence>
<accession>A0AAW0DN82</accession>
<comment type="caution">
    <text evidence="1">The sequence shown here is derived from an EMBL/GenBank/DDBJ whole genome shotgun (WGS) entry which is preliminary data.</text>
</comment>
<dbReference type="Proteomes" id="UP001383192">
    <property type="component" value="Unassembled WGS sequence"/>
</dbReference>
<keyword evidence="2" id="KW-1185">Reference proteome</keyword>
<gene>
    <name evidence="1" type="ORF">VNI00_003847</name>
</gene>
<dbReference type="AlphaFoldDB" id="A0AAW0DN82"/>
<proteinExistence type="predicted"/>
<name>A0AAW0DN82_9AGAR</name>
<organism evidence="1 2">
    <name type="scientific">Paramarasmius palmivorus</name>
    <dbReference type="NCBI Taxonomy" id="297713"/>
    <lineage>
        <taxon>Eukaryota</taxon>
        <taxon>Fungi</taxon>
        <taxon>Dikarya</taxon>
        <taxon>Basidiomycota</taxon>
        <taxon>Agaricomycotina</taxon>
        <taxon>Agaricomycetes</taxon>
        <taxon>Agaricomycetidae</taxon>
        <taxon>Agaricales</taxon>
        <taxon>Marasmiineae</taxon>
        <taxon>Marasmiaceae</taxon>
        <taxon>Paramarasmius</taxon>
    </lineage>
</organism>
<protein>
    <submittedName>
        <fullName evidence="1">Uncharacterized protein</fullName>
    </submittedName>
</protein>
<evidence type="ECO:0000313" key="1">
    <source>
        <dbReference type="EMBL" id="KAK7053225.1"/>
    </source>
</evidence>